<dbReference type="Proteomes" id="UP000192927">
    <property type="component" value="Unassembled WGS sequence"/>
</dbReference>
<feature type="region of interest" description="Disordered" evidence="3">
    <location>
        <begin position="247"/>
        <end position="864"/>
    </location>
</feature>
<feature type="compositionally biased region" description="Low complexity" evidence="3">
    <location>
        <begin position="663"/>
        <end position="680"/>
    </location>
</feature>
<dbReference type="Pfam" id="PF00653">
    <property type="entry name" value="BIR"/>
    <property type="match status" value="2"/>
</dbReference>
<proteinExistence type="predicted"/>
<sequence>METYAARLASFEVAHPATKRRTSNAKGAKTLKWPHTTPAPAHLAQAGFFYRPTTSCPDNATCFLCQKGLDGWEEDDDPAAEHLKHSPECGWAITVCIEKEIEDGQRDEENPMGAKILNARKSTFGIMWPHDSKRGWTCKTQKMVEAGWYYCPTPESDDFVKCPYCSLCLDGWEPKDNPYDEHQRRSPDCMFFSLTASAQSKPARSKKDRTSKPTRMSIQSNFTSIYEAPSLTEIEVVEGDSALTTATDATTTAAMPKTSKKGGRPKKPAAKGKKSAVTQALEPEQTSSFIEPEDDNFEVKVGALPSKSTRSKKRTSAEMDVDTPTQNQGAVSDAAIIQPPPAKRRATRSRSTLSQAQIVPVELHATQHVDSPMTDAESMPPPQVIASKKGGKGGRKHASSSSRIVSNASTASMASLRATVPADDEIDAVLEAELDRPLTDDEPDIEDVQEERPKTRRLTRTRPGSRKATASIAPVRKTRAATLIKDPVMDPEEQTTEIETLDDPSRLVSAKEIDSESESRPIEQVLIVSKVKTAKGKTVRKASASQRNAAKQDKADEQRGDDQVDDIVMGEEAVQELEVPLVQDLPTLQPPSRSSASRQTSRSSSGQRSRASEPRTSDHVADVIMDVDISAIMTRAVEDDSGHETDTSASSRDPLKKAGGKAAGSMTKGKGGKKSANSSGDIKDVDQQPKLMLDTEKPKDREASNGHEDVELQPAAPVVGTAEIPSTASSQPLMNDPPAKELKPNKRVEKSTKKKAGRPKSKAVAAEAPTQAGDENNDAIPLDTPPAIKSSPPPTEISDPQPPRTQEPIAKIANPPLQRTSPLPPPHPATPSPSPQSSDAENRPASAHPPINRAALPPSNHQGRRIPLAAITPTSNRTLPSSTLQSTFPWKAVDLESIFRADDSPGKENRRARDLARDGLSSPERKLTVEEWILWNAVRGEERLRGECERLVGRFEGEGVRALRALQGIVVREG</sequence>
<evidence type="ECO:0000313" key="5">
    <source>
        <dbReference type="Proteomes" id="UP000192927"/>
    </source>
</evidence>
<dbReference type="GO" id="GO:0046872">
    <property type="term" value="F:metal ion binding"/>
    <property type="evidence" value="ECO:0007669"/>
    <property type="project" value="UniProtKB-KW"/>
</dbReference>
<feature type="compositionally biased region" description="Acidic residues" evidence="3">
    <location>
        <begin position="422"/>
        <end position="432"/>
    </location>
</feature>
<feature type="compositionally biased region" description="Basic residues" evidence="3">
    <location>
        <begin position="389"/>
        <end position="398"/>
    </location>
</feature>
<dbReference type="InterPro" id="IPR051190">
    <property type="entry name" value="Baculoviral_IAP"/>
</dbReference>
<feature type="compositionally biased region" description="Basic and acidic residues" evidence="3">
    <location>
        <begin position="550"/>
        <end position="562"/>
    </location>
</feature>
<dbReference type="PROSITE" id="PS50143">
    <property type="entry name" value="BIR_REPEAT_2"/>
    <property type="match status" value="2"/>
</dbReference>
<evidence type="ECO:0000256" key="3">
    <source>
        <dbReference type="SAM" id="MobiDB-lite"/>
    </source>
</evidence>
<feature type="compositionally biased region" description="Basic residues" evidence="3">
    <location>
        <begin position="258"/>
        <end position="274"/>
    </location>
</feature>
<feature type="compositionally biased region" description="Basic and acidic residues" evidence="3">
    <location>
        <begin position="610"/>
        <end position="621"/>
    </location>
</feature>
<protein>
    <submittedName>
        <fullName evidence="4">Baculoviral inhibition of apoptosis protein repeat</fullName>
    </submittedName>
</protein>
<reference evidence="5" key="1">
    <citation type="submission" date="2017-03" db="EMBL/GenBank/DDBJ databases">
        <authorList>
            <person name="Sharma R."/>
            <person name="Thines M."/>
        </authorList>
    </citation>
    <scope>NUCLEOTIDE SEQUENCE [LARGE SCALE GENOMIC DNA]</scope>
</reference>
<feature type="compositionally biased region" description="Acidic residues" evidence="3">
    <location>
        <begin position="440"/>
        <end position="449"/>
    </location>
</feature>
<feature type="compositionally biased region" description="Acidic residues" evidence="3">
    <location>
        <begin position="489"/>
        <end position="502"/>
    </location>
</feature>
<feature type="compositionally biased region" description="Low complexity" evidence="3">
    <location>
        <begin position="399"/>
        <end position="412"/>
    </location>
</feature>
<feature type="compositionally biased region" description="Pro residues" evidence="3">
    <location>
        <begin position="822"/>
        <end position="834"/>
    </location>
</feature>
<feature type="region of interest" description="Disordered" evidence="3">
    <location>
        <begin position="200"/>
        <end position="221"/>
    </location>
</feature>
<organism evidence="4 5">
    <name type="scientific">Lasallia pustulata</name>
    <dbReference type="NCBI Taxonomy" id="136370"/>
    <lineage>
        <taxon>Eukaryota</taxon>
        <taxon>Fungi</taxon>
        <taxon>Dikarya</taxon>
        <taxon>Ascomycota</taxon>
        <taxon>Pezizomycotina</taxon>
        <taxon>Lecanoromycetes</taxon>
        <taxon>OSLEUM clade</taxon>
        <taxon>Umbilicariomycetidae</taxon>
        <taxon>Umbilicariales</taxon>
        <taxon>Umbilicariaceae</taxon>
        <taxon>Lasallia</taxon>
    </lineage>
</organism>
<dbReference type="SMART" id="SM00238">
    <property type="entry name" value="BIR"/>
    <property type="match status" value="2"/>
</dbReference>
<accession>A0A1W5CZT5</accession>
<dbReference type="CDD" id="cd00022">
    <property type="entry name" value="BIR"/>
    <property type="match status" value="2"/>
</dbReference>
<feature type="compositionally biased region" description="Basic residues" evidence="3">
    <location>
        <begin position="454"/>
        <end position="465"/>
    </location>
</feature>
<feature type="compositionally biased region" description="Acidic residues" evidence="3">
    <location>
        <begin position="563"/>
        <end position="575"/>
    </location>
</feature>
<dbReference type="AlphaFoldDB" id="A0A1W5CZT5"/>
<keyword evidence="2" id="KW-0862">Zinc</keyword>
<dbReference type="PANTHER" id="PTHR46771:SF5">
    <property type="entry name" value="DETERIN"/>
    <property type="match status" value="1"/>
</dbReference>
<dbReference type="Gene3D" id="1.10.1170.10">
    <property type="entry name" value="Inhibitor Of Apoptosis Protein (2mihbC-IAP-1), Chain A"/>
    <property type="match status" value="2"/>
</dbReference>
<feature type="compositionally biased region" description="Basic and acidic residues" evidence="3">
    <location>
        <begin position="503"/>
        <end position="521"/>
    </location>
</feature>
<feature type="compositionally biased region" description="Low complexity" evidence="3">
    <location>
        <begin position="592"/>
        <end position="609"/>
    </location>
</feature>
<feature type="compositionally biased region" description="Basic and acidic residues" evidence="3">
    <location>
        <begin position="681"/>
        <end position="710"/>
    </location>
</feature>
<feature type="compositionally biased region" description="Basic and acidic residues" evidence="3">
    <location>
        <begin position="738"/>
        <end position="751"/>
    </location>
</feature>
<dbReference type="PANTHER" id="PTHR46771">
    <property type="entry name" value="DETERIN"/>
    <property type="match status" value="1"/>
</dbReference>
<feature type="compositionally biased region" description="Pro residues" evidence="3">
    <location>
        <begin position="791"/>
        <end position="805"/>
    </location>
</feature>
<evidence type="ECO:0000256" key="2">
    <source>
        <dbReference type="ARBA" id="ARBA00022833"/>
    </source>
</evidence>
<dbReference type="SUPFAM" id="SSF57924">
    <property type="entry name" value="Inhibitor of apoptosis (IAP) repeat"/>
    <property type="match status" value="2"/>
</dbReference>
<feature type="compositionally biased region" description="Polar residues" evidence="3">
    <location>
        <begin position="724"/>
        <end position="733"/>
    </location>
</feature>
<name>A0A1W5CZT5_9LECA</name>
<evidence type="ECO:0000256" key="1">
    <source>
        <dbReference type="ARBA" id="ARBA00022723"/>
    </source>
</evidence>
<keyword evidence="5" id="KW-1185">Reference proteome</keyword>
<dbReference type="EMBL" id="FWEW01000903">
    <property type="protein sequence ID" value="SLM36149.1"/>
    <property type="molecule type" value="Genomic_DNA"/>
</dbReference>
<dbReference type="InterPro" id="IPR001370">
    <property type="entry name" value="BIR_rpt"/>
</dbReference>
<feature type="compositionally biased region" description="Basic residues" evidence="3">
    <location>
        <begin position="752"/>
        <end position="761"/>
    </location>
</feature>
<keyword evidence="1" id="KW-0479">Metal-binding</keyword>
<feature type="compositionally biased region" description="Basic and acidic residues" evidence="3">
    <location>
        <begin position="636"/>
        <end position="646"/>
    </location>
</feature>
<evidence type="ECO:0000313" key="4">
    <source>
        <dbReference type="EMBL" id="SLM36149.1"/>
    </source>
</evidence>
<feature type="region of interest" description="Disordered" evidence="3">
    <location>
        <begin position="17"/>
        <end position="36"/>
    </location>
</feature>